<feature type="region of interest" description="Disordered" evidence="1">
    <location>
        <begin position="55"/>
        <end position="103"/>
    </location>
</feature>
<gene>
    <name evidence="2" type="ORF">O181_003844</name>
</gene>
<keyword evidence="3" id="KW-1185">Reference proteome</keyword>
<reference evidence="2" key="1">
    <citation type="submission" date="2021-03" db="EMBL/GenBank/DDBJ databases">
        <title>Draft genome sequence of rust myrtle Austropuccinia psidii MF-1, a brazilian biotype.</title>
        <authorList>
            <person name="Quecine M.C."/>
            <person name="Pachon D.M.R."/>
            <person name="Bonatelli M.L."/>
            <person name="Correr F.H."/>
            <person name="Franceschini L.M."/>
            <person name="Leite T.F."/>
            <person name="Margarido G.R.A."/>
            <person name="Almeida C.A."/>
            <person name="Ferrarezi J.A."/>
            <person name="Labate C.A."/>
        </authorList>
    </citation>
    <scope>NUCLEOTIDE SEQUENCE</scope>
    <source>
        <strain evidence="2">MF-1</strain>
    </source>
</reference>
<feature type="compositionally biased region" description="Basic and acidic residues" evidence="1">
    <location>
        <begin position="55"/>
        <end position="65"/>
    </location>
</feature>
<feature type="compositionally biased region" description="Basic residues" evidence="1">
    <location>
        <begin position="92"/>
        <end position="103"/>
    </location>
</feature>
<dbReference type="AlphaFoldDB" id="A0A9Q3BER3"/>
<dbReference type="Proteomes" id="UP000765509">
    <property type="component" value="Unassembled WGS sequence"/>
</dbReference>
<evidence type="ECO:0000313" key="3">
    <source>
        <dbReference type="Proteomes" id="UP000765509"/>
    </source>
</evidence>
<evidence type="ECO:0000256" key="1">
    <source>
        <dbReference type="SAM" id="MobiDB-lite"/>
    </source>
</evidence>
<dbReference type="EMBL" id="AVOT02000706">
    <property type="protein sequence ID" value="MBW0464129.1"/>
    <property type="molecule type" value="Genomic_DNA"/>
</dbReference>
<evidence type="ECO:0000313" key="2">
    <source>
        <dbReference type="EMBL" id="MBW0464129.1"/>
    </source>
</evidence>
<proteinExistence type="predicted"/>
<accession>A0A9Q3BER3</accession>
<protein>
    <submittedName>
        <fullName evidence="2">Uncharacterized protein</fullName>
    </submittedName>
</protein>
<comment type="caution">
    <text evidence="2">The sequence shown here is derived from an EMBL/GenBank/DDBJ whole genome shotgun (WGS) entry which is preliminary data.</text>
</comment>
<feature type="compositionally biased region" description="Polar residues" evidence="1">
    <location>
        <begin position="71"/>
        <end position="91"/>
    </location>
</feature>
<name>A0A9Q3BER3_9BASI</name>
<organism evidence="2 3">
    <name type="scientific">Austropuccinia psidii MF-1</name>
    <dbReference type="NCBI Taxonomy" id="1389203"/>
    <lineage>
        <taxon>Eukaryota</taxon>
        <taxon>Fungi</taxon>
        <taxon>Dikarya</taxon>
        <taxon>Basidiomycota</taxon>
        <taxon>Pucciniomycotina</taxon>
        <taxon>Pucciniomycetes</taxon>
        <taxon>Pucciniales</taxon>
        <taxon>Sphaerophragmiaceae</taxon>
        <taxon>Austropuccinia</taxon>
    </lineage>
</organism>
<sequence>MRTYSKLVDRKNKLLPPIKENIASRKDTRASERLGTNVLQMTGPKDIRFVEKPKNLSQAQRKENSPVEVCQASTSKNLPPQVPNTGKQAPKNNHKCKYKWNKA</sequence>